<dbReference type="EMBL" id="JAHCRT010000001">
    <property type="protein sequence ID" value="MDQ9292418.1"/>
    <property type="molecule type" value="Genomic_DNA"/>
</dbReference>
<dbReference type="InterPro" id="IPR037205">
    <property type="entry name" value="ChaB_sf"/>
</dbReference>
<dbReference type="SUPFAM" id="SSF140376">
    <property type="entry name" value="ChaB-like"/>
    <property type="match status" value="1"/>
</dbReference>
<dbReference type="NCBIfam" id="NF007136">
    <property type="entry name" value="PRK09582.1"/>
    <property type="match status" value="1"/>
</dbReference>
<dbReference type="Gene3D" id="1.10.1740.70">
    <property type="entry name" value="ChaB"/>
    <property type="match status" value="1"/>
</dbReference>
<keyword evidence="4" id="KW-1185">Reference proteome</keyword>
<dbReference type="RefSeq" id="WP_038354495.1">
    <property type="nucleotide sequence ID" value="NZ_CP025979.1"/>
</dbReference>
<evidence type="ECO:0000313" key="1">
    <source>
        <dbReference type="EMBL" id="MDQ9292418.1"/>
    </source>
</evidence>
<dbReference type="AlphaFoldDB" id="A0A370V7Z8"/>
<dbReference type="Proteomes" id="UP001235723">
    <property type="component" value="Unassembled WGS sequence"/>
</dbReference>
<comment type="caution">
    <text evidence="2">The sequence shown here is derived from an EMBL/GenBank/DDBJ whole genome shotgun (WGS) entry which is preliminary data.</text>
</comment>
<dbReference type="KEGG" id="ema:C1192_06035"/>
<gene>
    <name evidence="2" type="primary">chaB</name>
    <name evidence="2" type="ORF">C4A13_02277</name>
    <name evidence="1" type="ORF">KJE03_02805</name>
</gene>
<reference evidence="2 3" key="1">
    <citation type="submission" date="2018-06" db="EMBL/GenBank/DDBJ databases">
        <title>Recombination Drives Gene Content and Phenotype Evolution in Wild Type E. coli Strains.</title>
        <authorList>
            <person name="Field C.M."/>
            <person name="Silander O.K."/>
            <person name="Van Nimwegen E."/>
        </authorList>
    </citation>
    <scope>NUCLEOTIDE SEQUENCE [LARGE SCALE GENOMIC DNA]</scope>
    <source>
        <strain evidence="2 3">SC344</strain>
    </source>
</reference>
<protein>
    <submittedName>
        <fullName evidence="2">Cation transport regulator ChaB</fullName>
    </submittedName>
</protein>
<reference evidence="1 4" key="2">
    <citation type="submission" date="2021-05" db="EMBL/GenBank/DDBJ databases">
        <title>Genome sequence of E. marmotae isolates.</title>
        <authorList>
            <person name="Binsker U."/>
            <person name="Hammerl J.A."/>
        </authorList>
    </citation>
    <scope>NUCLEOTIDE SEQUENCE [LARGE SCALE GENOMIC DNA]</scope>
    <source>
        <strain evidence="1 4">21-MO00586</strain>
    </source>
</reference>
<dbReference type="Proteomes" id="UP000254454">
    <property type="component" value="Unassembled WGS sequence"/>
</dbReference>
<sequence length="76" mass="9048">MPYKTKSDLPENVKRVLPSHAQDIYKEAFNSAWDQYKNKEDRRDDASREETAHKVAWSAVKHEYAKGDDDKWHKKE</sequence>
<evidence type="ECO:0000313" key="4">
    <source>
        <dbReference type="Proteomes" id="UP001235723"/>
    </source>
</evidence>
<accession>A0A370V7Z8</accession>
<organism evidence="2 3">
    <name type="scientific">Escherichia marmotae</name>
    <dbReference type="NCBI Taxonomy" id="1499973"/>
    <lineage>
        <taxon>Bacteria</taxon>
        <taxon>Pseudomonadati</taxon>
        <taxon>Pseudomonadota</taxon>
        <taxon>Gammaproteobacteria</taxon>
        <taxon>Enterobacterales</taxon>
        <taxon>Enterobacteriaceae</taxon>
        <taxon>Escherichia</taxon>
    </lineage>
</organism>
<dbReference type="Pfam" id="PF06150">
    <property type="entry name" value="ChaB"/>
    <property type="match status" value="1"/>
</dbReference>
<dbReference type="EMBL" id="QONO01000084">
    <property type="protein sequence ID" value="RDR27525.1"/>
    <property type="molecule type" value="Genomic_DNA"/>
</dbReference>
<proteinExistence type="predicted"/>
<dbReference type="GeneID" id="86946682"/>
<name>A0A370V7Z8_9ESCH</name>
<evidence type="ECO:0000313" key="2">
    <source>
        <dbReference type="EMBL" id="RDR27525.1"/>
    </source>
</evidence>
<evidence type="ECO:0000313" key="3">
    <source>
        <dbReference type="Proteomes" id="UP000254454"/>
    </source>
</evidence>
<dbReference type="InterPro" id="IPR009317">
    <property type="entry name" value="ChaB"/>
</dbReference>